<evidence type="ECO:0000313" key="1">
    <source>
        <dbReference type="EMBL" id="DAE06055.1"/>
    </source>
</evidence>
<dbReference type="EMBL" id="BK015425">
    <property type="protein sequence ID" value="DAE06055.1"/>
    <property type="molecule type" value="Genomic_DNA"/>
</dbReference>
<sequence>MADATINGTAGERTQRKMLITVAEWGATGSTTGTREILGTRTPDSSIEFNADISTETDVRGITYTDVNKTEPQQSFDPFYQMAGSKLSAYLAKAAMENDIQAYNGKFTIYLINAGMGTSSAYYTVKHEGCTIVPTSMGGDSYVNMPIEVHMSNDITVGTVDKLSDDFEFTASTSV</sequence>
<reference evidence="1" key="1">
    <citation type="journal article" date="2021" name="Proc. Natl. Acad. Sci. U.S.A.">
        <title>A Catalog of Tens of Thousands of Viruses from Human Metagenomes Reveals Hidden Associations with Chronic Diseases.</title>
        <authorList>
            <person name="Tisza M.J."/>
            <person name="Buck C.B."/>
        </authorList>
    </citation>
    <scope>NUCLEOTIDE SEQUENCE</scope>
    <source>
        <strain evidence="1">Ctsxw88</strain>
    </source>
</reference>
<proteinExistence type="predicted"/>
<evidence type="ECO:0008006" key="2">
    <source>
        <dbReference type="Google" id="ProtNLM"/>
    </source>
</evidence>
<organism evidence="1">
    <name type="scientific">Siphoviridae sp. ctsxw88</name>
    <dbReference type="NCBI Taxonomy" id="2825701"/>
    <lineage>
        <taxon>Viruses</taxon>
        <taxon>Duplodnaviria</taxon>
        <taxon>Heunggongvirae</taxon>
        <taxon>Uroviricota</taxon>
        <taxon>Caudoviricetes</taxon>
    </lineage>
</organism>
<protein>
    <recommendedName>
        <fullName evidence="2">Major tail protein</fullName>
    </recommendedName>
</protein>
<name>A0A8S5PFV5_9CAUD</name>
<accession>A0A8S5PFV5</accession>